<evidence type="ECO:0000256" key="16">
    <source>
        <dbReference type="ARBA" id="ARBA00023139"/>
    </source>
</evidence>
<comment type="subcellular location">
    <molecule>Protein hedgehog N-product</molecule>
    <subcellularLocation>
        <location evidence="22">Cell membrane</location>
        <topology evidence="22">Lipid-anchor</topology>
    </subcellularLocation>
</comment>
<dbReference type="GO" id="GO:0016740">
    <property type="term" value="F:transferase activity"/>
    <property type="evidence" value="ECO:0007669"/>
    <property type="project" value="UniProtKB-KW"/>
</dbReference>
<dbReference type="GO" id="GO:0007224">
    <property type="term" value="P:smoothened signaling pathway"/>
    <property type="evidence" value="ECO:0007669"/>
    <property type="project" value="TreeGrafter"/>
</dbReference>
<evidence type="ECO:0000256" key="18">
    <source>
        <dbReference type="ARBA" id="ARBA00023288"/>
    </source>
</evidence>
<feature type="domain" description="Hint" evidence="24">
    <location>
        <begin position="385"/>
        <end position="429"/>
    </location>
</feature>
<dbReference type="FunFam" id="2.170.16.10:FF:000001">
    <property type="entry name" value="Indian hedgehog"/>
    <property type="match status" value="1"/>
</dbReference>
<dbReference type="SUPFAM" id="SSF51294">
    <property type="entry name" value="Hedgehog/intein (Hint) domain"/>
    <property type="match status" value="1"/>
</dbReference>
<gene>
    <name evidence="27" type="primary">LOC115621399</name>
</gene>
<dbReference type="GO" id="GO:0009653">
    <property type="term" value="P:anatomical structure morphogenesis"/>
    <property type="evidence" value="ECO:0007669"/>
    <property type="project" value="UniProtKB-KW"/>
</dbReference>
<comment type="function">
    <molecule>Protein hedgehog N-product</molecule>
    <text evidence="22">The dually lipidated hedgehog protein N-product is a morphogen which is essential for a variety of patterning events during development.</text>
</comment>
<dbReference type="GeneID" id="115621399"/>
<comment type="function">
    <text evidence="20">The C-terminal part of the hedgehog protein precursor displays an autoproteolysis activity that results in the cleavage of the full-length protein into two parts (N-product and C-product). In addition, the C-terminal part displays a cholesterol transferase activity that results by the covalent attachment of a cholesterol moiety to the C-terminal of the newly generated N-product. Once cleaved, the C-product has no signaling activity and diffuses from the cell.</text>
</comment>
<dbReference type="InterPro" id="IPR003586">
    <property type="entry name" value="Hint_dom_C"/>
</dbReference>
<keyword evidence="16" id="KW-0564">Palmitate</keyword>
<dbReference type="GO" id="GO:0016540">
    <property type="term" value="P:protein autoprocessing"/>
    <property type="evidence" value="ECO:0007669"/>
    <property type="project" value="InterPro"/>
</dbReference>
<dbReference type="GO" id="GO:0016015">
    <property type="term" value="F:morphogen activity"/>
    <property type="evidence" value="ECO:0007669"/>
    <property type="project" value="UniProtKB-KW"/>
</dbReference>
<keyword evidence="8" id="KW-0808">Transferase</keyword>
<dbReference type="GO" id="GO:0005509">
    <property type="term" value="F:calcium ion binding"/>
    <property type="evidence" value="ECO:0007669"/>
    <property type="project" value="TreeGrafter"/>
</dbReference>
<dbReference type="RefSeq" id="XP_030370903.1">
    <property type="nucleotide sequence ID" value="XM_030515043.1"/>
</dbReference>
<dbReference type="GO" id="GO:0008233">
    <property type="term" value="F:peptidase activity"/>
    <property type="evidence" value="ECO:0007669"/>
    <property type="project" value="UniProtKB-UniRule"/>
</dbReference>
<evidence type="ECO:0000256" key="12">
    <source>
        <dbReference type="ARBA" id="ARBA00022801"/>
    </source>
</evidence>
<feature type="transmembrane region" description="Helical" evidence="23">
    <location>
        <begin position="87"/>
        <end position="106"/>
    </location>
</feature>
<comment type="subcellular location">
    <subcellularLocation>
        <location evidence="2">Cytoplasm</location>
    </subcellularLocation>
    <subcellularLocation>
        <location evidence="1">Nucleus</location>
    </subcellularLocation>
</comment>
<dbReference type="InterPro" id="IPR009045">
    <property type="entry name" value="Zn_M74/Hedgehog-like"/>
</dbReference>
<dbReference type="GO" id="GO:0000139">
    <property type="term" value="C:Golgi membrane"/>
    <property type="evidence" value="ECO:0007669"/>
    <property type="project" value="UniProtKB-SubCell"/>
</dbReference>
<dbReference type="GO" id="GO:0005634">
    <property type="term" value="C:nucleus"/>
    <property type="evidence" value="ECO:0007669"/>
    <property type="project" value="UniProtKB-SubCell"/>
</dbReference>
<dbReference type="Pfam" id="PF01079">
    <property type="entry name" value="Hint"/>
    <property type="match status" value="1"/>
</dbReference>
<evidence type="ECO:0000256" key="21">
    <source>
        <dbReference type="ARBA" id="ARBA00048589"/>
    </source>
</evidence>
<dbReference type="SMART" id="SM00305">
    <property type="entry name" value="HintC"/>
    <property type="match status" value="1"/>
</dbReference>
<evidence type="ECO:0000259" key="25">
    <source>
        <dbReference type="SMART" id="SM00306"/>
    </source>
</evidence>
<evidence type="ECO:0000256" key="10">
    <source>
        <dbReference type="ARBA" id="ARBA00022723"/>
    </source>
</evidence>
<evidence type="ECO:0000256" key="3">
    <source>
        <dbReference type="ARBA" id="ARBA00010649"/>
    </source>
</evidence>
<dbReference type="InterPro" id="IPR006141">
    <property type="entry name" value="Intein_N"/>
</dbReference>
<evidence type="ECO:0000256" key="9">
    <source>
        <dbReference type="ARBA" id="ARBA00022716"/>
    </source>
</evidence>
<comment type="function">
    <molecule>Protein hedgehog</molecule>
    <text evidence="22">The C-terminal part of the hedgehog protein precursor displays an autoproteolysis activity that results in the cleavage of the full-length protein into two parts (N-product and C-product). In addition, the C-terminal part displays a cholesterol transferase activity that results by the covalent attachment of a cholesterol moiety to the C-terminal of the newly generated N-product.</text>
</comment>
<dbReference type="GO" id="GO:0010468">
    <property type="term" value="P:regulation of gene expression"/>
    <property type="evidence" value="ECO:0007669"/>
    <property type="project" value="TreeGrafter"/>
</dbReference>
<keyword evidence="22" id="KW-0256">Endoplasmic reticulum</keyword>
<dbReference type="AlphaFoldDB" id="A0A6J2T705"/>
<evidence type="ECO:0000256" key="6">
    <source>
        <dbReference type="ARBA" id="ARBA00022490"/>
    </source>
</evidence>
<keyword evidence="23" id="KW-1133">Transmembrane helix</keyword>
<evidence type="ECO:0000256" key="17">
    <source>
        <dbReference type="ARBA" id="ARBA00023242"/>
    </source>
</evidence>
<proteinExistence type="inferred from homology"/>
<evidence type="ECO:0000256" key="19">
    <source>
        <dbReference type="ARBA" id="ARBA00023301"/>
    </source>
</evidence>
<accession>A0A6J2T705</accession>
<dbReference type="CTD" id="42737"/>
<evidence type="ECO:0000256" key="13">
    <source>
        <dbReference type="ARBA" id="ARBA00022813"/>
    </source>
</evidence>
<keyword evidence="4 22" id="KW-0217">Developmental protein</keyword>
<keyword evidence="7 22" id="KW-0645">Protease</keyword>
<dbReference type="CDD" id="cd00081">
    <property type="entry name" value="Hint"/>
    <property type="match status" value="1"/>
</dbReference>
<dbReference type="SUPFAM" id="SSF55166">
    <property type="entry name" value="Hedgehog/DD-peptidase"/>
    <property type="match status" value="1"/>
</dbReference>
<dbReference type="GO" id="GO:0007367">
    <property type="term" value="P:segment polarity determination"/>
    <property type="evidence" value="ECO:0007669"/>
    <property type="project" value="UniProtKB-KW"/>
</dbReference>
<dbReference type="InterPro" id="IPR001657">
    <property type="entry name" value="Hedgehog"/>
</dbReference>
<evidence type="ECO:0000256" key="15">
    <source>
        <dbReference type="ARBA" id="ARBA00023136"/>
    </source>
</evidence>
<dbReference type="InterPro" id="IPR001767">
    <property type="entry name" value="Hedgehog_Hint"/>
</dbReference>
<keyword evidence="17" id="KW-0539">Nucleus</keyword>
<dbReference type="Proteomes" id="UP000504634">
    <property type="component" value="Unplaced"/>
</dbReference>
<keyword evidence="18" id="KW-0449">Lipoprotein</keyword>
<sequence>MCAKQPKRLSKHFLDTTATIRQQFFKPTNMDYVDTLPLECASTTCLSLNRHQSSLEGTPQNGNQSDSSTPYIECASKLITCRHRNTNLVSILMLVALCAILCFSPAHSCGPGRGLGRRKERNLYPLVLKQCVPNLSEYQLGASGPLEGEIQRHSPKFKDLVPNYHKDIIFRDEEGTGADRLMTKRCKEKLNTLALLVLNEWPGVRLLVTESWDEEHQHGLESLHYEGRAVTIATSDRDQSKYGMLARLAVEAGFDWVSYVSRRHIYCSVKSDSSTISHVHGCFTPSSTALLDSGVRKPLSELAIGDRVLSMNEQGQPIYSDVILFMDRNLEQAESFVQLHTEGGAVLSVTPAHLIMVWQPEQEKLSYVFADRVEEQNFVLVHNEAGELRPQRVVKVTTLQGRGVVAPLTKEGTIVVNSVAASCYAIIDSQSLAHFGLAPMRLWYMLQSWLPSKGQLRSCTAAHSSKGGEVATGKGTAQQQNGIHWYAKALYKLKDYVVPLSWRHD</sequence>
<evidence type="ECO:0000259" key="24">
    <source>
        <dbReference type="SMART" id="SM00305"/>
    </source>
</evidence>
<dbReference type="Gene3D" id="2.170.16.10">
    <property type="entry name" value="Hedgehog/Intein (Hint) domain"/>
    <property type="match status" value="1"/>
</dbReference>
<dbReference type="Pfam" id="PF01085">
    <property type="entry name" value="HH_signal"/>
    <property type="match status" value="1"/>
</dbReference>
<dbReference type="PROSITE" id="PS50817">
    <property type="entry name" value="INTEIN_N_TER"/>
    <property type="match status" value="1"/>
</dbReference>
<dbReference type="GO" id="GO:0005789">
    <property type="term" value="C:endoplasmic reticulum membrane"/>
    <property type="evidence" value="ECO:0007669"/>
    <property type="project" value="UniProtKB-SubCell"/>
</dbReference>
<keyword evidence="12 22" id="KW-0378">Hydrolase</keyword>
<evidence type="ECO:0000313" key="26">
    <source>
        <dbReference type="Proteomes" id="UP000504634"/>
    </source>
</evidence>
<comment type="subcellular location">
    <molecule>Sonic hedgehog protein</molecule>
    <subcellularLocation>
        <location evidence="22">Endoplasmic reticulum membrane</location>
    </subcellularLocation>
    <subcellularLocation>
        <location evidence="22">Golgi apparatus membrane</location>
    </subcellularLocation>
</comment>
<keyword evidence="23" id="KW-0812">Transmembrane</keyword>
<keyword evidence="13 22" id="KW-0068">Autocatalytic cleavage</keyword>
<keyword evidence="9" id="KW-0709">Segmentation polarity protein</keyword>
<comment type="catalytic activity">
    <reaction evidence="21">
        <text>glycyl-L-cysteinyl-[protein] + cholesterol + H(+) = [protein]-C-terminal glycyl cholesterol ester + N-terminal L-cysteinyl-[protein]</text>
        <dbReference type="Rhea" id="RHEA:59504"/>
        <dbReference type="Rhea" id="RHEA-COMP:12707"/>
        <dbReference type="Rhea" id="RHEA-COMP:15369"/>
        <dbReference type="Rhea" id="RHEA-COMP:15374"/>
        <dbReference type="ChEBI" id="CHEBI:15378"/>
        <dbReference type="ChEBI" id="CHEBI:16113"/>
        <dbReference type="ChEBI" id="CHEBI:65250"/>
        <dbReference type="ChEBI" id="CHEBI:143135"/>
        <dbReference type="ChEBI" id="CHEBI:143140"/>
    </reaction>
    <physiologicalReaction direction="left-to-right" evidence="21">
        <dbReference type="Rhea" id="RHEA:59505"/>
    </physiologicalReaction>
</comment>
<dbReference type="InterPro" id="IPR036844">
    <property type="entry name" value="Hint_dom_sf"/>
</dbReference>
<evidence type="ECO:0000256" key="1">
    <source>
        <dbReference type="ARBA" id="ARBA00004123"/>
    </source>
</evidence>
<keyword evidence="19" id="KW-0504">Morphogen</keyword>
<evidence type="ECO:0000256" key="4">
    <source>
        <dbReference type="ARBA" id="ARBA00022473"/>
    </source>
</evidence>
<reference evidence="27" key="1">
    <citation type="submission" date="2025-08" db="UniProtKB">
        <authorList>
            <consortium name="RefSeq"/>
        </authorList>
    </citation>
    <scope>IDENTIFICATION</scope>
    <source>
        <strain evidence="27">11010-0011.00</strain>
        <tissue evidence="27">Whole body</tissue>
    </source>
</reference>
<keyword evidence="6" id="KW-0963">Cytoplasm</keyword>
<dbReference type="GO" id="GO:0007267">
    <property type="term" value="P:cell-cell signaling"/>
    <property type="evidence" value="ECO:0007669"/>
    <property type="project" value="InterPro"/>
</dbReference>
<evidence type="ECO:0000256" key="20">
    <source>
        <dbReference type="ARBA" id="ARBA00045369"/>
    </source>
</evidence>
<keyword evidence="22" id="KW-0333">Golgi apparatus</keyword>
<evidence type="ECO:0000256" key="5">
    <source>
        <dbReference type="ARBA" id="ARBA00022475"/>
    </source>
</evidence>
<dbReference type="InterPro" id="IPR000320">
    <property type="entry name" value="Hedgehog_signalling_dom"/>
</dbReference>
<dbReference type="GO" id="GO:0048731">
    <property type="term" value="P:system development"/>
    <property type="evidence" value="ECO:0007669"/>
    <property type="project" value="UniProtKB-ARBA"/>
</dbReference>
<feature type="domain" description="Hint" evidence="25">
    <location>
        <begin position="280"/>
        <end position="383"/>
    </location>
</feature>
<dbReference type="GO" id="GO:0005886">
    <property type="term" value="C:plasma membrane"/>
    <property type="evidence" value="ECO:0007669"/>
    <property type="project" value="UniProtKB-SubCell"/>
</dbReference>
<dbReference type="GO" id="GO:0001708">
    <property type="term" value="P:cell fate specification"/>
    <property type="evidence" value="ECO:0007669"/>
    <property type="project" value="TreeGrafter"/>
</dbReference>
<keyword evidence="5 22" id="KW-1003">Cell membrane</keyword>
<organism evidence="26 27">
    <name type="scientific">Drosophila lebanonensis</name>
    <name type="common">Fruit fly</name>
    <name type="synonym">Scaptodrosophila lebanonensis</name>
    <dbReference type="NCBI Taxonomy" id="7225"/>
    <lineage>
        <taxon>Eukaryota</taxon>
        <taxon>Metazoa</taxon>
        <taxon>Ecdysozoa</taxon>
        <taxon>Arthropoda</taxon>
        <taxon>Hexapoda</taxon>
        <taxon>Insecta</taxon>
        <taxon>Pterygota</taxon>
        <taxon>Neoptera</taxon>
        <taxon>Endopterygota</taxon>
        <taxon>Diptera</taxon>
        <taxon>Brachycera</taxon>
        <taxon>Muscomorpha</taxon>
        <taxon>Ephydroidea</taxon>
        <taxon>Drosophilidae</taxon>
        <taxon>Scaptodrosophila</taxon>
    </lineage>
</organism>
<evidence type="ECO:0000256" key="23">
    <source>
        <dbReference type="SAM" id="Phobius"/>
    </source>
</evidence>
<protein>
    <recommendedName>
        <fullName evidence="22">Hedgehog protein</fullName>
    </recommendedName>
</protein>
<evidence type="ECO:0000256" key="2">
    <source>
        <dbReference type="ARBA" id="ARBA00004496"/>
    </source>
</evidence>
<dbReference type="FunFam" id="3.30.1380.10:FF:000001">
    <property type="entry name" value="Indian hedgehog"/>
    <property type="match status" value="1"/>
</dbReference>
<dbReference type="GO" id="GO:0005615">
    <property type="term" value="C:extracellular space"/>
    <property type="evidence" value="ECO:0007669"/>
    <property type="project" value="TreeGrafter"/>
</dbReference>
<evidence type="ECO:0000256" key="8">
    <source>
        <dbReference type="ARBA" id="ARBA00022679"/>
    </source>
</evidence>
<dbReference type="PANTHER" id="PTHR11889:SF31">
    <property type="entry name" value="PROTEIN HEDGEHOG"/>
    <property type="match status" value="1"/>
</dbReference>
<dbReference type="Gene3D" id="3.30.1380.10">
    <property type="match status" value="1"/>
</dbReference>
<dbReference type="PRINTS" id="PR00632">
    <property type="entry name" value="SONICHHOG"/>
</dbReference>
<keyword evidence="14" id="KW-0106">Calcium</keyword>
<name>A0A6J2T705_DROLE</name>
<comment type="similarity">
    <text evidence="3 22">Belongs to the hedgehog family.</text>
</comment>
<keyword evidence="15 22" id="KW-0472">Membrane</keyword>
<evidence type="ECO:0000313" key="27">
    <source>
        <dbReference type="RefSeq" id="XP_030370903.1"/>
    </source>
</evidence>
<dbReference type="InterPro" id="IPR003587">
    <property type="entry name" value="Hint_dom_N"/>
</dbReference>
<dbReference type="InterPro" id="IPR050387">
    <property type="entry name" value="Hedgehog_Signaling"/>
</dbReference>
<evidence type="ECO:0000256" key="14">
    <source>
        <dbReference type="ARBA" id="ARBA00022837"/>
    </source>
</evidence>
<dbReference type="SMART" id="SM00306">
    <property type="entry name" value="HintN"/>
    <property type="match status" value="1"/>
</dbReference>
<dbReference type="GO" id="GO:0016539">
    <property type="term" value="P:intein-mediated protein splicing"/>
    <property type="evidence" value="ECO:0007669"/>
    <property type="project" value="InterPro"/>
</dbReference>
<dbReference type="GO" id="GO:0005113">
    <property type="term" value="F:patched binding"/>
    <property type="evidence" value="ECO:0007669"/>
    <property type="project" value="TreeGrafter"/>
</dbReference>
<dbReference type="OrthoDB" id="5212at2759"/>
<evidence type="ECO:0000256" key="11">
    <source>
        <dbReference type="ARBA" id="ARBA00022729"/>
    </source>
</evidence>
<keyword evidence="26" id="KW-1185">Reference proteome</keyword>
<evidence type="ECO:0000256" key="22">
    <source>
        <dbReference type="RuleBase" id="RU280812"/>
    </source>
</evidence>
<dbReference type="PANTHER" id="PTHR11889">
    <property type="entry name" value="HEDGEHOG"/>
    <property type="match status" value="1"/>
</dbReference>
<keyword evidence="10" id="KW-0479">Metal-binding</keyword>
<keyword evidence="11 22" id="KW-0732">Signal</keyword>
<evidence type="ECO:0000256" key="7">
    <source>
        <dbReference type="ARBA" id="ARBA00022670"/>
    </source>
</evidence>